<evidence type="ECO:0000256" key="6">
    <source>
        <dbReference type="ARBA" id="ARBA00022741"/>
    </source>
</evidence>
<evidence type="ECO:0000256" key="4">
    <source>
        <dbReference type="ARBA" id="ARBA00022516"/>
    </source>
</evidence>
<dbReference type="InterPro" id="IPR013750">
    <property type="entry name" value="GHMP_kinase_C_dom"/>
</dbReference>
<keyword evidence="10 13" id="KW-0443">Lipid metabolism</keyword>
<dbReference type="InterPro" id="IPR020568">
    <property type="entry name" value="Ribosomal_Su5_D2-typ_SF"/>
</dbReference>
<evidence type="ECO:0000313" key="16">
    <source>
        <dbReference type="Proteomes" id="UP000886653"/>
    </source>
</evidence>
<dbReference type="Gene3D" id="3.30.230.10">
    <property type="match status" value="1"/>
</dbReference>
<keyword evidence="9 13" id="KW-0752">Steroid biosynthesis</keyword>
<comment type="pathway">
    <text evidence="1 13">Isoprenoid biosynthesis; isopentenyl diphosphate biosynthesis via mevalonate pathway; isopentenyl diphosphate from (R)-mevalonate: step 2/3.</text>
</comment>
<dbReference type="InterPro" id="IPR014721">
    <property type="entry name" value="Ribsml_uS5_D2-typ_fold_subgr"/>
</dbReference>
<dbReference type="Pfam" id="PF08544">
    <property type="entry name" value="GHMP_kinases_C"/>
    <property type="match status" value="1"/>
</dbReference>
<dbReference type="GO" id="GO:0019287">
    <property type="term" value="P:isopentenyl diphosphate biosynthetic process, mevalonate pathway"/>
    <property type="evidence" value="ECO:0007669"/>
    <property type="project" value="UniProtKB-UniRule"/>
</dbReference>
<evidence type="ECO:0000256" key="3">
    <source>
        <dbReference type="ARBA" id="ARBA00012958"/>
    </source>
</evidence>
<dbReference type="PIRSF" id="PIRSF017288">
    <property type="entry name" value="PMK_GHMP_euk"/>
    <property type="match status" value="1"/>
</dbReference>
<dbReference type="EMBL" id="MU167213">
    <property type="protein sequence ID" value="KAG0151434.1"/>
    <property type="molecule type" value="Genomic_DNA"/>
</dbReference>
<dbReference type="SUPFAM" id="SSF54211">
    <property type="entry name" value="Ribosomal protein S5 domain 2-like"/>
    <property type="match status" value="1"/>
</dbReference>
<dbReference type="EC" id="2.7.4.2" evidence="3 13"/>
<dbReference type="GO" id="GO:0006696">
    <property type="term" value="P:ergosterol biosynthetic process"/>
    <property type="evidence" value="ECO:0007669"/>
    <property type="project" value="TreeGrafter"/>
</dbReference>
<gene>
    <name evidence="15" type="ORF">CROQUDRAFT_651273</name>
</gene>
<dbReference type="GO" id="GO:0005777">
    <property type="term" value="C:peroxisome"/>
    <property type="evidence" value="ECO:0007669"/>
    <property type="project" value="TreeGrafter"/>
</dbReference>
<feature type="domain" description="GHMP kinase C-terminal" evidence="14">
    <location>
        <begin position="419"/>
        <end position="484"/>
    </location>
</feature>
<keyword evidence="16" id="KW-1185">Reference proteome</keyword>
<accession>A0A9P6TGW0</accession>
<evidence type="ECO:0000256" key="12">
    <source>
        <dbReference type="ARBA" id="ARBA00029326"/>
    </source>
</evidence>
<sequence length="549" mass="59981">MGSLDQSAQVQTVVSCPAKVLIGGGYLVLNPAYTGTVVATSSRFYAYFDRQIDRNDLGVSRDDKSLKSKKFLLVVRSPQFLNAEWFYLITWSPRQDSDDGDVIVDQLADQNGLTSKNPFLEIAVLESFRLGFALAKARCFESLVTTTSEQVRNLPANTIILLADNDFYSQPRDQSQCPPFNPLDVPITEVHKTGLGSSAAMVTSICGALLLRLAPSLLDGQESGALSRRAKSLIHNLAQYVHSSAQGKIGSGFDISAAVHGTHVYRRFAEECLKIEPDEKVSKGSAAEILALLDPQINPRWTNEATAPQVESFALPPLTTLMLADVDAGSHTPSMVGKVLKWRNANFDEANSLWNNISALNKRLGELCVKLNELFIDDQYSYIAQVQNLSELANIERTAKAKPASQENQVFSAFLHLRSTMQETRTLMRKMGEAADVPIEPPSQTEMLDKCDSLAGVIGSGVPGAGGFDAVWVLVFSPLDSPQIGSENVSKLWNDWTKASIRSLSKDARVEGGQSDRPSGIRIENVEHVKGLTDVLNGTRRMSTVAFTQ</sequence>
<keyword evidence="4 13" id="KW-0444">Lipid biosynthesis</keyword>
<keyword evidence="11 13" id="KW-0753">Steroid metabolism</keyword>
<dbReference type="InterPro" id="IPR016005">
    <property type="entry name" value="Erg8"/>
</dbReference>
<dbReference type="PANTHER" id="PTHR31814">
    <property type="match status" value="1"/>
</dbReference>
<dbReference type="OrthoDB" id="10262935at2759"/>
<proteinExistence type="inferred from homology"/>
<comment type="catalytic activity">
    <reaction evidence="12">
        <text>(R)-5-phosphomevalonate + ATP = (R)-5-diphosphomevalonate + ADP</text>
        <dbReference type="Rhea" id="RHEA:16341"/>
        <dbReference type="ChEBI" id="CHEBI:30616"/>
        <dbReference type="ChEBI" id="CHEBI:57557"/>
        <dbReference type="ChEBI" id="CHEBI:58146"/>
        <dbReference type="ChEBI" id="CHEBI:456216"/>
        <dbReference type="EC" id="2.7.4.2"/>
    </reaction>
    <physiologicalReaction direction="left-to-right" evidence="12">
        <dbReference type="Rhea" id="RHEA:16342"/>
    </physiologicalReaction>
</comment>
<dbReference type="GO" id="GO:0010142">
    <property type="term" value="P:farnesyl diphosphate biosynthetic process, mevalonate pathway"/>
    <property type="evidence" value="ECO:0007669"/>
    <property type="project" value="TreeGrafter"/>
</dbReference>
<comment type="similarity">
    <text evidence="2 13">Belongs to the GHMP kinase family. Mevalonate kinase subfamily.</text>
</comment>
<evidence type="ECO:0000256" key="11">
    <source>
        <dbReference type="ARBA" id="ARBA00023221"/>
    </source>
</evidence>
<dbReference type="Gene3D" id="3.30.70.890">
    <property type="entry name" value="GHMP kinase, C-terminal domain"/>
    <property type="match status" value="1"/>
</dbReference>
<dbReference type="GO" id="GO:0004631">
    <property type="term" value="F:phosphomevalonate kinase activity"/>
    <property type="evidence" value="ECO:0007669"/>
    <property type="project" value="UniProtKB-UniRule"/>
</dbReference>
<name>A0A9P6TGW0_9BASI</name>
<evidence type="ECO:0000313" key="15">
    <source>
        <dbReference type="EMBL" id="KAG0151434.1"/>
    </source>
</evidence>
<reference evidence="15" key="1">
    <citation type="submission" date="2013-11" db="EMBL/GenBank/DDBJ databases">
        <title>Genome sequence of the fusiform rust pathogen reveals effectors for host alternation and coevolution with pine.</title>
        <authorList>
            <consortium name="DOE Joint Genome Institute"/>
            <person name="Smith K."/>
            <person name="Pendleton A."/>
            <person name="Kubisiak T."/>
            <person name="Anderson C."/>
            <person name="Salamov A."/>
            <person name="Aerts A."/>
            <person name="Riley R."/>
            <person name="Clum A."/>
            <person name="Lindquist E."/>
            <person name="Ence D."/>
            <person name="Campbell M."/>
            <person name="Kronenberg Z."/>
            <person name="Feau N."/>
            <person name="Dhillon B."/>
            <person name="Hamelin R."/>
            <person name="Burleigh J."/>
            <person name="Smith J."/>
            <person name="Yandell M."/>
            <person name="Nelson C."/>
            <person name="Grigoriev I."/>
            <person name="Davis J."/>
        </authorList>
    </citation>
    <scope>NUCLEOTIDE SEQUENCE</scope>
    <source>
        <strain evidence="15">G11</strain>
    </source>
</reference>
<evidence type="ECO:0000256" key="7">
    <source>
        <dbReference type="ARBA" id="ARBA00022777"/>
    </source>
</evidence>
<keyword evidence="8" id="KW-0067">ATP-binding</keyword>
<evidence type="ECO:0000256" key="10">
    <source>
        <dbReference type="ARBA" id="ARBA00023098"/>
    </source>
</evidence>
<evidence type="ECO:0000259" key="14">
    <source>
        <dbReference type="Pfam" id="PF08544"/>
    </source>
</evidence>
<dbReference type="InterPro" id="IPR036554">
    <property type="entry name" value="GHMP_kinase_C_sf"/>
</dbReference>
<dbReference type="Proteomes" id="UP000886653">
    <property type="component" value="Unassembled WGS sequence"/>
</dbReference>
<dbReference type="InterPro" id="IPR035102">
    <property type="entry name" value="Phosphomevalonate_kinase"/>
</dbReference>
<evidence type="ECO:0000256" key="8">
    <source>
        <dbReference type="ARBA" id="ARBA00022840"/>
    </source>
</evidence>
<keyword evidence="7 13" id="KW-0418">Kinase</keyword>
<protein>
    <recommendedName>
        <fullName evidence="3 13">Phosphomevalonate kinase</fullName>
        <ecNumber evidence="3 13">2.7.4.2</ecNumber>
    </recommendedName>
</protein>
<evidence type="ECO:0000256" key="2">
    <source>
        <dbReference type="ARBA" id="ARBA00006495"/>
    </source>
</evidence>
<keyword evidence="6" id="KW-0547">Nucleotide-binding</keyword>
<evidence type="ECO:0000256" key="13">
    <source>
        <dbReference type="PIRNR" id="PIRNR017288"/>
    </source>
</evidence>
<comment type="caution">
    <text evidence="15">The sequence shown here is derived from an EMBL/GenBank/DDBJ whole genome shotgun (WGS) entry which is preliminary data.</text>
</comment>
<dbReference type="GO" id="GO:0005524">
    <property type="term" value="F:ATP binding"/>
    <property type="evidence" value="ECO:0007669"/>
    <property type="project" value="UniProtKB-UniRule"/>
</dbReference>
<dbReference type="AlphaFoldDB" id="A0A9P6TGW0"/>
<evidence type="ECO:0000256" key="5">
    <source>
        <dbReference type="ARBA" id="ARBA00022679"/>
    </source>
</evidence>
<keyword evidence="5 13" id="KW-0808">Transferase</keyword>
<dbReference type="PANTHER" id="PTHR31814:SF2">
    <property type="entry name" value="PHOSPHOMEVALONATE KINASE"/>
    <property type="match status" value="1"/>
</dbReference>
<organism evidence="15 16">
    <name type="scientific">Cronartium quercuum f. sp. fusiforme G11</name>
    <dbReference type="NCBI Taxonomy" id="708437"/>
    <lineage>
        <taxon>Eukaryota</taxon>
        <taxon>Fungi</taxon>
        <taxon>Dikarya</taxon>
        <taxon>Basidiomycota</taxon>
        <taxon>Pucciniomycotina</taxon>
        <taxon>Pucciniomycetes</taxon>
        <taxon>Pucciniales</taxon>
        <taxon>Coleosporiaceae</taxon>
        <taxon>Cronartium</taxon>
    </lineage>
</organism>
<evidence type="ECO:0000256" key="1">
    <source>
        <dbReference type="ARBA" id="ARBA00005017"/>
    </source>
</evidence>
<evidence type="ECO:0000256" key="9">
    <source>
        <dbReference type="ARBA" id="ARBA00022955"/>
    </source>
</evidence>